<keyword evidence="7" id="KW-1185">Reference proteome</keyword>
<dbReference type="FunFam" id="3.40.30.10:FF:000001">
    <property type="entry name" value="Thioredoxin"/>
    <property type="match status" value="1"/>
</dbReference>
<dbReference type="GO" id="GO:0015035">
    <property type="term" value="F:protein-disulfide reductase activity"/>
    <property type="evidence" value="ECO:0007669"/>
    <property type="project" value="InterPro"/>
</dbReference>
<dbReference type="SUPFAM" id="SSF52833">
    <property type="entry name" value="Thioredoxin-like"/>
    <property type="match status" value="1"/>
</dbReference>
<evidence type="ECO:0000256" key="1">
    <source>
        <dbReference type="ARBA" id="ARBA00022448"/>
    </source>
</evidence>
<dbReference type="AlphaFoldDB" id="A0A2P6TC28"/>
<dbReference type="InterPro" id="IPR017937">
    <property type="entry name" value="Thioredoxin_CS"/>
</dbReference>
<dbReference type="Gene3D" id="3.40.30.10">
    <property type="entry name" value="Glutaredoxin"/>
    <property type="match status" value="1"/>
</dbReference>
<accession>A0A2P6TC28</accession>
<dbReference type="PROSITE" id="PS51352">
    <property type="entry name" value="THIOREDOXIN_2"/>
    <property type="match status" value="1"/>
</dbReference>
<feature type="domain" description="Thioredoxin" evidence="5">
    <location>
        <begin position="42"/>
        <end position="164"/>
    </location>
</feature>
<proteinExistence type="predicted"/>
<evidence type="ECO:0000256" key="4">
    <source>
        <dbReference type="ARBA" id="ARBA00023284"/>
    </source>
</evidence>
<sequence>MPLAALGASSSAAAVSARSRRSLERPGGAALLLQRHAVVAAARPGRPSRTAAAVKPLSAAQKKVFTSFTDMVQQSTEPVLVEFYATWCGPCQMMGKILDEVAPAMRNRVKFVKVDTEKYPTVAGQYQIGALPTLILFKNGRPVDRVEGVLMPPDLKARLEYLLAQR</sequence>
<keyword evidence="3" id="KW-1015">Disulfide bond</keyword>
<dbReference type="InterPro" id="IPR013766">
    <property type="entry name" value="Thioredoxin_domain"/>
</dbReference>
<reference evidence="6 7" key="1">
    <citation type="journal article" date="2018" name="Plant J.">
        <title>Genome sequences of Chlorella sorokiniana UTEX 1602 and Micractinium conductrix SAG 241.80: implications to maltose excretion by a green alga.</title>
        <authorList>
            <person name="Arriola M.B."/>
            <person name="Velmurugan N."/>
            <person name="Zhang Y."/>
            <person name="Plunkett M.H."/>
            <person name="Hondzo H."/>
            <person name="Barney B.M."/>
        </authorList>
    </citation>
    <scope>NUCLEOTIDE SEQUENCE [LARGE SCALE GENOMIC DNA]</scope>
    <source>
        <strain evidence="7">UTEX 1602</strain>
    </source>
</reference>
<dbReference type="InterPro" id="IPR036249">
    <property type="entry name" value="Thioredoxin-like_sf"/>
</dbReference>
<dbReference type="InterPro" id="IPR005746">
    <property type="entry name" value="Thioredoxin"/>
</dbReference>
<protein>
    <submittedName>
        <fullName evidence="6">Thiol reductase thioredoxin</fullName>
    </submittedName>
</protein>
<evidence type="ECO:0000259" key="5">
    <source>
        <dbReference type="PROSITE" id="PS51352"/>
    </source>
</evidence>
<comment type="caution">
    <text evidence="6">The sequence shown here is derived from an EMBL/GenBank/DDBJ whole genome shotgun (WGS) entry which is preliminary data.</text>
</comment>
<evidence type="ECO:0000313" key="7">
    <source>
        <dbReference type="Proteomes" id="UP000239899"/>
    </source>
</evidence>
<name>A0A2P6TC28_CHLSO</name>
<dbReference type="CDD" id="cd02947">
    <property type="entry name" value="TRX_family"/>
    <property type="match status" value="1"/>
</dbReference>
<evidence type="ECO:0000313" key="6">
    <source>
        <dbReference type="EMBL" id="PRW20187.1"/>
    </source>
</evidence>
<dbReference type="PRINTS" id="PR00421">
    <property type="entry name" value="THIOREDOXIN"/>
</dbReference>
<evidence type="ECO:0000256" key="3">
    <source>
        <dbReference type="ARBA" id="ARBA00023157"/>
    </source>
</evidence>
<dbReference type="STRING" id="3076.A0A2P6TC28"/>
<evidence type="ECO:0000256" key="2">
    <source>
        <dbReference type="ARBA" id="ARBA00022982"/>
    </source>
</evidence>
<keyword evidence="1" id="KW-0813">Transport</keyword>
<dbReference type="GO" id="GO:0005737">
    <property type="term" value="C:cytoplasm"/>
    <property type="evidence" value="ECO:0007669"/>
    <property type="project" value="TreeGrafter"/>
</dbReference>
<dbReference type="Pfam" id="PF00085">
    <property type="entry name" value="Thioredoxin"/>
    <property type="match status" value="1"/>
</dbReference>
<dbReference type="EMBL" id="LHPG02000025">
    <property type="protein sequence ID" value="PRW20187.1"/>
    <property type="molecule type" value="Genomic_DNA"/>
</dbReference>
<dbReference type="OrthoDB" id="2121326at2759"/>
<dbReference type="PROSITE" id="PS00194">
    <property type="entry name" value="THIOREDOXIN_1"/>
    <property type="match status" value="1"/>
</dbReference>
<dbReference type="Proteomes" id="UP000239899">
    <property type="component" value="Unassembled WGS sequence"/>
</dbReference>
<keyword evidence="4" id="KW-0676">Redox-active center</keyword>
<dbReference type="PANTHER" id="PTHR45663">
    <property type="entry name" value="GEO12009P1"/>
    <property type="match status" value="1"/>
</dbReference>
<dbReference type="NCBIfam" id="TIGR01068">
    <property type="entry name" value="thioredoxin"/>
    <property type="match status" value="1"/>
</dbReference>
<gene>
    <name evidence="6" type="ORF">C2E21_9237</name>
</gene>
<keyword evidence="2" id="KW-0249">Electron transport</keyword>
<organism evidence="6 7">
    <name type="scientific">Chlorella sorokiniana</name>
    <name type="common">Freshwater green alga</name>
    <dbReference type="NCBI Taxonomy" id="3076"/>
    <lineage>
        <taxon>Eukaryota</taxon>
        <taxon>Viridiplantae</taxon>
        <taxon>Chlorophyta</taxon>
        <taxon>core chlorophytes</taxon>
        <taxon>Trebouxiophyceae</taxon>
        <taxon>Chlorellales</taxon>
        <taxon>Chlorellaceae</taxon>
        <taxon>Chlorella clade</taxon>
        <taxon>Chlorella</taxon>
    </lineage>
</organism>
<dbReference type="PANTHER" id="PTHR45663:SF15">
    <property type="entry name" value="THIOREDOXIN Y1, CHLOROPLASTIC"/>
    <property type="match status" value="1"/>
</dbReference>